<proteinExistence type="inferred from homology"/>
<evidence type="ECO:0000256" key="2">
    <source>
        <dbReference type="SAM" id="SignalP"/>
    </source>
</evidence>
<evidence type="ECO:0000313" key="3">
    <source>
        <dbReference type="EMBL" id="AIL62819.1"/>
    </source>
</evidence>
<sequence>MRWVLSLLMLYIGQLPAAELPPLRFAVADSWTMPLVRLENNQPVEGIMFDLMNTLASRVQRRPEFHVMPRLRLQAGMERGSVDVRCFVMPSWSGGQSGNFSWSPPLFQQRDWLVALPGEAAPTNLAQLPSQVIGTVLGFHYPALQTQFDNGHFKRDDARNQLQVLQKLQAGRYRYAVSSQFSLDWFNRSLPEAQRFKPVALLEEQALSCYVRNDPGVPTQGILRSLEAMKKSGEIERMVKRHTAALDSQTQAGEIARASKDNE</sequence>
<comment type="similarity">
    <text evidence="1">Belongs to the bacterial solute-binding protein 3 family.</text>
</comment>
<feature type="chain" id="PRO_5001718755" evidence="2">
    <location>
        <begin position="18"/>
        <end position="263"/>
    </location>
</feature>
<keyword evidence="2" id="KW-0732">Signal</keyword>
<dbReference type="eggNOG" id="COG0834">
    <property type="taxonomic scope" value="Bacteria"/>
</dbReference>
<dbReference type="OrthoDB" id="8581336at2"/>
<dbReference type="Proteomes" id="UP000028931">
    <property type="component" value="Chromosome"/>
</dbReference>
<organism evidence="3 4">
    <name type="scientific">Pseudomonas alkylphenolica</name>
    <dbReference type="NCBI Taxonomy" id="237609"/>
    <lineage>
        <taxon>Bacteria</taxon>
        <taxon>Pseudomonadati</taxon>
        <taxon>Pseudomonadota</taxon>
        <taxon>Gammaproteobacteria</taxon>
        <taxon>Pseudomonadales</taxon>
        <taxon>Pseudomonadaceae</taxon>
        <taxon>Pseudomonas</taxon>
    </lineage>
</organism>
<protein>
    <submittedName>
        <fullName evidence="3">Extracellular solute-binding protein</fullName>
    </submittedName>
</protein>
<evidence type="ECO:0000313" key="4">
    <source>
        <dbReference type="Proteomes" id="UP000028931"/>
    </source>
</evidence>
<feature type="signal peptide" evidence="2">
    <location>
        <begin position="1"/>
        <end position="17"/>
    </location>
</feature>
<dbReference type="EMBL" id="CP009048">
    <property type="protein sequence ID" value="AIL62819.1"/>
    <property type="molecule type" value="Genomic_DNA"/>
</dbReference>
<dbReference type="KEGG" id="palk:PSAKL28_36670"/>
<dbReference type="HOGENOM" id="CLU_083824_0_0_6"/>
<gene>
    <name evidence="3" type="ORF">PSAKL28_36670</name>
</gene>
<dbReference type="PANTHER" id="PTHR35936">
    <property type="entry name" value="MEMBRANE-BOUND LYTIC MUREIN TRANSGLYCOSYLASE F"/>
    <property type="match status" value="1"/>
</dbReference>
<accession>A0A077FFE4</accession>
<evidence type="ECO:0000256" key="1">
    <source>
        <dbReference type="ARBA" id="ARBA00010333"/>
    </source>
</evidence>
<reference evidence="3 4" key="1">
    <citation type="submission" date="2014-07" db="EMBL/GenBank/DDBJ databases">
        <authorList>
            <person name="Lee K."/>
            <person name="Lim J.Y."/>
            <person name="Hwang I."/>
        </authorList>
    </citation>
    <scope>NUCLEOTIDE SEQUENCE [LARGE SCALE GENOMIC DNA]</scope>
    <source>
        <strain evidence="3 4">KL28</strain>
    </source>
</reference>
<dbReference type="SUPFAM" id="SSF53850">
    <property type="entry name" value="Periplasmic binding protein-like II"/>
    <property type="match status" value="1"/>
</dbReference>
<dbReference type="Gene3D" id="3.40.190.10">
    <property type="entry name" value="Periplasmic binding protein-like II"/>
    <property type="match status" value="2"/>
</dbReference>
<dbReference type="RefSeq" id="WP_038613208.1">
    <property type="nucleotide sequence ID" value="NZ_CP009048.1"/>
</dbReference>
<name>A0A077FFE4_9PSED</name>
<dbReference type="AlphaFoldDB" id="A0A077FFE4"/>
<dbReference type="PANTHER" id="PTHR35936:SF6">
    <property type="entry name" value="AMINO ACID ABC TRANSPORTER SUBSTRATE-BINDING PAAT FAMILY PROTEIN"/>
    <property type="match status" value="1"/>
</dbReference>